<evidence type="ECO:0008006" key="3">
    <source>
        <dbReference type="Google" id="ProtNLM"/>
    </source>
</evidence>
<evidence type="ECO:0000313" key="1">
    <source>
        <dbReference type="EMBL" id="PRX09750.1"/>
    </source>
</evidence>
<protein>
    <recommendedName>
        <fullName evidence="3">Arsenate reductase</fullName>
    </recommendedName>
</protein>
<dbReference type="RefSeq" id="WP_106330476.1">
    <property type="nucleotide sequence ID" value="NZ_BOMO01000168.1"/>
</dbReference>
<accession>A0A2T0JQ46</accession>
<evidence type="ECO:0000313" key="2">
    <source>
        <dbReference type="Proteomes" id="UP000239415"/>
    </source>
</evidence>
<dbReference type="EMBL" id="PVMZ01000035">
    <property type="protein sequence ID" value="PRX09750.1"/>
    <property type="molecule type" value="Genomic_DNA"/>
</dbReference>
<name>A0A2T0JQ46_9ACTN</name>
<comment type="caution">
    <text evidence="1">The sequence shown here is derived from an EMBL/GenBank/DDBJ whole genome shotgun (WGS) entry which is preliminary data.</text>
</comment>
<organism evidence="1 2">
    <name type="scientific">Actinoplanes italicus</name>
    <dbReference type="NCBI Taxonomy" id="113567"/>
    <lineage>
        <taxon>Bacteria</taxon>
        <taxon>Bacillati</taxon>
        <taxon>Actinomycetota</taxon>
        <taxon>Actinomycetes</taxon>
        <taxon>Micromonosporales</taxon>
        <taxon>Micromonosporaceae</taxon>
        <taxon>Actinoplanes</taxon>
    </lineage>
</organism>
<keyword evidence="2" id="KW-1185">Reference proteome</keyword>
<gene>
    <name evidence="1" type="ORF">CLV67_13526</name>
</gene>
<dbReference type="Proteomes" id="UP000239415">
    <property type="component" value="Unassembled WGS sequence"/>
</dbReference>
<dbReference type="OrthoDB" id="8421706at2"/>
<sequence>MTTAHEQAWVPEACTLPTVERPLRLAEFDRLFATALRRQQRLSATKLRWNLDPVCEATVRDLTARESTCCSFFTFVFEPTDTALHLDVEVPHAHVEVLDALQRRAAERMPS</sequence>
<proteinExistence type="predicted"/>
<dbReference type="AlphaFoldDB" id="A0A2T0JQ46"/>
<reference evidence="1 2" key="1">
    <citation type="submission" date="2018-03" db="EMBL/GenBank/DDBJ databases">
        <title>Genomic Encyclopedia of Archaeal and Bacterial Type Strains, Phase II (KMG-II): from individual species to whole genera.</title>
        <authorList>
            <person name="Goeker M."/>
        </authorList>
    </citation>
    <scope>NUCLEOTIDE SEQUENCE [LARGE SCALE GENOMIC DNA]</scope>
    <source>
        <strain evidence="1 2">DSM 43146</strain>
    </source>
</reference>